<gene>
    <name evidence="2" type="ORF">TM448A00065_0079</name>
    <name evidence="3" type="ORF">TM448B00134_0028</name>
</gene>
<feature type="compositionally biased region" description="Basic and acidic residues" evidence="1">
    <location>
        <begin position="91"/>
        <end position="102"/>
    </location>
</feature>
<feature type="region of interest" description="Disordered" evidence="1">
    <location>
        <begin position="78"/>
        <end position="102"/>
    </location>
</feature>
<evidence type="ECO:0000256" key="1">
    <source>
        <dbReference type="SAM" id="MobiDB-lite"/>
    </source>
</evidence>
<protein>
    <submittedName>
        <fullName evidence="2">Uncharacterized protein</fullName>
    </submittedName>
</protein>
<evidence type="ECO:0000313" key="3">
    <source>
        <dbReference type="EMBL" id="QJH93734.1"/>
    </source>
</evidence>
<dbReference type="EMBL" id="MT143972">
    <property type="protein sequence ID" value="QJA44033.1"/>
    <property type="molecule type" value="Genomic_DNA"/>
</dbReference>
<proteinExistence type="predicted"/>
<accession>A0A6H1Z820</accession>
<organism evidence="2">
    <name type="scientific">viral metagenome</name>
    <dbReference type="NCBI Taxonomy" id="1070528"/>
    <lineage>
        <taxon>unclassified sequences</taxon>
        <taxon>metagenomes</taxon>
        <taxon>organismal metagenomes</taxon>
    </lineage>
</organism>
<feature type="region of interest" description="Disordered" evidence="1">
    <location>
        <begin position="31"/>
        <end position="56"/>
    </location>
</feature>
<dbReference type="EMBL" id="MT144591">
    <property type="protein sequence ID" value="QJH93734.1"/>
    <property type="molecule type" value="Genomic_DNA"/>
</dbReference>
<sequence length="102" mass="11351">MVFRDDPVALVDNADPYQRLLAQLPELLPDQTGGRRISAYPADSNPRGIPVSYLSGNEDRDRQYIIETYGPENAGLITTAVPRQPPGTAPEEEKRQWSAAER</sequence>
<dbReference type="AlphaFoldDB" id="A0A6H1Z820"/>
<reference evidence="2" key="1">
    <citation type="submission" date="2020-03" db="EMBL/GenBank/DDBJ databases">
        <title>The deep terrestrial virosphere.</title>
        <authorList>
            <person name="Holmfeldt K."/>
            <person name="Nilsson E."/>
            <person name="Simone D."/>
            <person name="Lopez-Fernandez M."/>
            <person name="Wu X."/>
            <person name="de Brujin I."/>
            <person name="Lundin D."/>
            <person name="Andersson A."/>
            <person name="Bertilsson S."/>
            <person name="Dopson M."/>
        </authorList>
    </citation>
    <scope>NUCLEOTIDE SEQUENCE</scope>
    <source>
        <strain evidence="2">TM448A00065</strain>
        <strain evidence="3">TM448B00134</strain>
    </source>
</reference>
<evidence type="ECO:0000313" key="2">
    <source>
        <dbReference type="EMBL" id="QJA44033.1"/>
    </source>
</evidence>
<name>A0A6H1Z820_9ZZZZ</name>